<feature type="binding site" evidence="3">
    <location>
        <position position="151"/>
    </location>
    <ligand>
        <name>Mg(2+)</name>
        <dbReference type="ChEBI" id="CHEBI:18420"/>
    </ligand>
</feature>
<dbReference type="Pfam" id="PF00245">
    <property type="entry name" value="Alk_phosphatase"/>
    <property type="match status" value="1"/>
</dbReference>
<keyword evidence="7" id="KW-1185">Reference proteome</keyword>
<feature type="binding site" evidence="3">
    <location>
        <position position="302"/>
    </location>
    <ligand>
        <name>Zn(2+)</name>
        <dbReference type="ChEBI" id="CHEBI:29105"/>
        <label>2</label>
    </ligand>
</feature>
<keyword evidence="3" id="KW-0479">Metal-binding</keyword>
<feature type="binding site" evidence="3">
    <location>
        <position position="443"/>
    </location>
    <ligand>
        <name>Zn(2+)</name>
        <dbReference type="ChEBI" id="CHEBI:29105"/>
        <label>2</label>
    </ligand>
</feature>
<dbReference type="InterPro" id="IPR042085">
    <property type="entry name" value="Ap_crown"/>
</dbReference>
<accession>A0A1I4RWN5</accession>
<dbReference type="RefSeq" id="WP_177217634.1">
    <property type="nucleotide sequence ID" value="NZ_FOUO01000010.1"/>
</dbReference>
<reference evidence="6 7" key="1">
    <citation type="submission" date="2016-10" db="EMBL/GenBank/DDBJ databases">
        <authorList>
            <person name="de Groot N.N."/>
        </authorList>
    </citation>
    <scope>NUCLEOTIDE SEQUENCE [LARGE SCALE GENOMIC DNA]</scope>
    <source>
        <strain evidence="6 7">DSM 4180</strain>
    </source>
</reference>
<comment type="cofactor">
    <cofactor evidence="3">
        <name>Zn(2+)</name>
        <dbReference type="ChEBI" id="CHEBI:29105"/>
    </cofactor>
    <text evidence="3">Binds 2 Zn(2+) ions.</text>
</comment>
<evidence type="ECO:0000313" key="7">
    <source>
        <dbReference type="Proteomes" id="UP000199556"/>
    </source>
</evidence>
<organism evidence="6 7">
    <name type="scientific">Ectothiorhodospira mobilis</name>
    <dbReference type="NCBI Taxonomy" id="195064"/>
    <lineage>
        <taxon>Bacteria</taxon>
        <taxon>Pseudomonadati</taxon>
        <taxon>Pseudomonadota</taxon>
        <taxon>Gammaproteobacteria</taxon>
        <taxon>Chromatiales</taxon>
        <taxon>Ectothiorhodospiraceae</taxon>
        <taxon>Ectothiorhodospira</taxon>
    </lineage>
</organism>
<gene>
    <name evidence="6" type="ORF">SAMN05421721_11042</name>
</gene>
<evidence type="ECO:0000256" key="4">
    <source>
        <dbReference type="RuleBase" id="RU003946"/>
    </source>
</evidence>
<feature type="binding site" evidence="3">
    <location>
        <position position="298"/>
    </location>
    <ligand>
        <name>Zn(2+)</name>
        <dbReference type="ChEBI" id="CHEBI:29105"/>
        <label>2</label>
    </ligand>
</feature>
<dbReference type="CDD" id="cd16012">
    <property type="entry name" value="ALP"/>
    <property type="match status" value="1"/>
</dbReference>
<dbReference type="InterPro" id="IPR017850">
    <property type="entry name" value="Alkaline_phosphatase_core_sf"/>
</dbReference>
<dbReference type="PRINTS" id="PR00113">
    <property type="entry name" value="ALKPHPHTASE"/>
</dbReference>
<comment type="similarity">
    <text evidence="4">Belongs to the alkaline phosphatase family.</text>
</comment>
<proteinExistence type="inferred from homology"/>
<evidence type="ECO:0000256" key="1">
    <source>
        <dbReference type="ARBA" id="ARBA00022553"/>
    </source>
</evidence>
<dbReference type="PANTHER" id="PTHR11596">
    <property type="entry name" value="ALKALINE PHOSPHATASE"/>
    <property type="match status" value="1"/>
</dbReference>
<dbReference type="Proteomes" id="UP000199556">
    <property type="component" value="Unassembled WGS sequence"/>
</dbReference>
<comment type="cofactor">
    <cofactor evidence="3">
        <name>Mg(2+)</name>
        <dbReference type="ChEBI" id="CHEBI:18420"/>
    </cofactor>
    <text evidence="3">Binds 1 Mg(2+) ion.</text>
</comment>
<keyword evidence="1" id="KW-0597">Phosphoprotein</keyword>
<dbReference type="SUPFAM" id="SSF53649">
    <property type="entry name" value="Alkaline phosphatase-like"/>
    <property type="match status" value="1"/>
</dbReference>
<dbReference type="Gene3D" id="1.10.1200.140">
    <property type="entry name" value="Alkaline phosphatase, crown domain"/>
    <property type="match status" value="1"/>
</dbReference>
<keyword evidence="3" id="KW-0862">Zinc</keyword>
<protein>
    <submittedName>
        <fullName evidence="6">Alkaline phosphatase</fullName>
    </submittedName>
</protein>
<feature type="binding site" evidence="3">
    <location>
        <position position="293"/>
    </location>
    <ligand>
        <name>Mg(2+)</name>
        <dbReference type="ChEBI" id="CHEBI:18420"/>
    </ligand>
</feature>
<keyword evidence="5" id="KW-0732">Signal</keyword>
<feature type="chain" id="PRO_5011676372" evidence="5">
    <location>
        <begin position="29"/>
        <end position="598"/>
    </location>
</feature>
<feature type="binding site" evidence="3">
    <location>
        <position position="340"/>
    </location>
    <ligand>
        <name>Zn(2+)</name>
        <dbReference type="ChEBI" id="CHEBI:29105"/>
        <label>2</label>
    </ligand>
</feature>
<dbReference type="STRING" id="195064.SAMN05421721_11042"/>
<sequence>MDPRFRFRSLSITAVTLTCTLLVSPAWAETARNVIVLIPDGQSQSVVKLARLYRDEPLAVDGILSGMVDTTMANSVITGSAAAGTAFATGYRTTEPHIGMAPRPYDVVSTYEPPAGVDWDTWAYRPLATVLEGAALQDKSTGLVATSRITHATPATFAAHVDDRSDEDTIMKHLVHQDLDVVLGGGYRHLLPRDAGGTREDGLDLEEVLQERGYHVVDHAEELAAIHSGRVWGLFDHSHLMADLDRRYLLAHPLDHDPSRVDQARAQPSLADMTAKAIELLSRNPSGFFLLVEGSQVDWAGHDNDVAYALHDFLAFDDAVKVALDYARRDPQTLVIVVPDHNTGAMSIGNWATSGSYTATTPEAVIEPVQGMQMTAGLLLDLLPDNPSDAELQDAVARHWGIPLDANDLAAIRDEEPVRGLKRALIKVVNDRHTVFGWTTHGHTAEDVPLWSFGPGAPRGLMDNTGIAHSVAQVLHLELDVTEPRGLNQRLFVDVQEAFPQARIDASGVQVDGWTLPNGTDLLLGEPGRCELEGITVHVPAADDGAGRTYIPAQAVQILENPALWQRHCQVHRPTPGQRIRDRILDRLQGALPEQAAR</sequence>
<dbReference type="EMBL" id="FOUO01000010">
    <property type="protein sequence ID" value="SFM56647.1"/>
    <property type="molecule type" value="Genomic_DNA"/>
</dbReference>
<dbReference type="InterPro" id="IPR001952">
    <property type="entry name" value="Alkaline_phosphatase"/>
</dbReference>
<feature type="binding site" evidence="3">
    <location>
        <position position="153"/>
    </location>
    <ligand>
        <name>Mg(2+)</name>
        <dbReference type="ChEBI" id="CHEBI:18420"/>
    </ligand>
</feature>
<keyword evidence="3" id="KW-0460">Magnesium</keyword>
<feature type="active site" description="Phosphoserine intermediate" evidence="2">
    <location>
        <position position="80"/>
    </location>
</feature>
<dbReference type="PANTHER" id="PTHR11596:SF5">
    <property type="entry name" value="ALKALINE PHOSPHATASE"/>
    <property type="match status" value="1"/>
</dbReference>
<feature type="binding site" evidence="3">
    <location>
        <position position="341"/>
    </location>
    <ligand>
        <name>Zn(2+)</name>
        <dbReference type="ChEBI" id="CHEBI:29105"/>
        <label>2</label>
    </ligand>
</feature>
<evidence type="ECO:0000256" key="5">
    <source>
        <dbReference type="SAM" id="SignalP"/>
    </source>
</evidence>
<dbReference type="GO" id="GO:0004035">
    <property type="term" value="F:alkaline phosphatase activity"/>
    <property type="evidence" value="ECO:0007669"/>
    <property type="project" value="TreeGrafter"/>
</dbReference>
<dbReference type="AlphaFoldDB" id="A0A1I4RWN5"/>
<dbReference type="Gene3D" id="3.40.720.10">
    <property type="entry name" value="Alkaline Phosphatase, subunit A"/>
    <property type="match status" value="1"/>
</dbReference>
<dbReference type="GO" id="GO:0046872">
    <property type="term" value="F:metal ion binding"/>
    <property type="evidence" value="ECO:0007669"/>
    <property type="project" value="UniProtKB-KW"/>
</dbReference>
<evidence type="ECO:0000256" key="3">
    <source>
        <dbReference type="PIRSR" id="PIRSR601952-2"/>
    </source>
</evidence>
<evidence type="ECO:0000313" key="6">
    <source>
        <dbReference type="EMBL" id="SFM56647.1"/>
    </source>
</evidence>
<name>A0A1I4RWN5_ECTMO</name>
<feature type="signal peptide" evidence="5">
    <location>
        <begin position="1"/>
        <end position="28"/>
    </location>
</feature>
<dbReference type="SMART" id="SM00098">
    <property type="entry name" value="alkPPc"/>
    <property type="match status" value="1"/>
</dbReference>
<feature type="binding site" evidence="3">
    <location>
        <position position="40"/>
    </location>
    <ligand>
        <name>Mg(2+)</name>
        <dbReference type="ChEBI" id="CHEBI:18420"/>
    </ligand>
</feature>
<evidence type="ECO:0000256" key="2">
    <source>
        <dbReference type="PIRSR" id="PIRSR601952-1"/>
    </source>
</evidence>
<feature type="binding site" evidence="3">
    <location>
        <position position="40"/>
    </location>
    <ligand>
        <name>Zn(2+)</name>
        <dbReference type="ChEBI" id="CHEBI:29105"/>
        <label>2</label>
    </ligand>
</feature>